<dbReference type="SUPFAM" id="SSF52540">
    <property type="entry name" value="P-loop containing nucleoside triphosphate hydrolases"/>
    <property type="match status" value="2"/>
</dbReference>
<evidence type="ECO:0000256" key="10">
    <source>
        <dbReference type="SAM" id="Coils"/>
    </source>
</evidence>
<dbReference type="InterPro" id="IPR038305">
    <property type="entry name" value="HeLo_sf"/>
</dbReference>
<evidence type="ECO:0000256" key="12">
    <source>
        <dbReference type="SAM" id="Phobius"/>
    </source>
</evidence>
<feature type="compositionally biased region" description="Basic and acidic residues" evidence="11">
    <location>
        <begin position="714"/>
        <end position="726"/>
    </location>
</feature>
<evidence type="ECO:0000256" key="8">
    <source>
        <dbReference type="ARBA" id="ARBA00022989"/>
    </source>
</evidence>
<comment type="subcellular location">
    <subcellularLocation>
        <location evidence="1">Membrane</location>
        <topology evidence="1">Multi-pass membrane protein</topology>
    </subcellularLocation>
</comment>
<feature type="compositionally biased region" description="Basic residues" evidence="11">
    <location>
        <begin position="1475"/>
        <end position="1486"/>
    </location>
</feature>
<feature type="transmembrane region" description="Helical" evidence="12">
    <location>
        <begin position="108"/>
        <end position="128"/>
    </location>
</feature>
<dbReference type="Gene3D" id="1.20.1560.10">
    <property type="entry name" value="ABC transporter type 1, transmembrane domain"/>
    <property type="match status" value="1"/>
</dbReference>
<comment type="similarity">
    <text evidence="2">Belongs to the ABC transporter superfamily. ABCB family. Multidrug resistance exporter (TC 3.A.1.201) subfamily.</text>
</comment>
<evidence type="ECO:0000259" key="14">
    <source>
        <dbReference type="PROSITE" id="PS50893"/>
    </source>
</evidence>
<keyword evidence="3" id="KW-0813">Transport</keyword>
<dbReference type="SUPFAM" id="SSF56112">
    <property type="entry name" value="Protein kinase-like (PK-like)"/>
    <property type="match status" value="1"/>
</dbReference>
<feature type="transmembrane region" description="Helical" evidence="12">
    <location>
        <begin position="41"/>
        <end position="65"/>
    </location>
</feature>
<dbReference type="Pfam" id="PF14479">
    <property type="entry name" value="HeLo"/>
    <property type="match status" value="1"/>
</dbReference>
<feature type="region of interest" description="Disordered" evidence="11">
    <location>
        <begin position="1063"/>
        <end position="1098"/>
    </location>
</feature>
<dbReference type="PROSITE" id="PS50929">
    <property type="entry name" value="ABC_TM1F"/>
    <property type="match status" value="2"/>
</dbReference>
<dbReference type="Gene3D" id="1.20.120.1020">
    <property type="entry name" value="Prion-inhibition and propagation, HeLo domain"/>
    <property type="match status" value="1"/>
</dbReference>
<dbReference type="Pfam" id="PF24476">
    <property type="entry name" value="DUF7580"/>
    <property type="match status" value="1"/>
</dbReference>
<keyword evidence="4 12" id="KW-0812">Transmembrane</keyword>
<dbReference type="PROSITE" id="PS00211">
    <property type="entry name" value="ABC_TRANSPORTER_1"/>
    <property type="match status" value="2"/>
</dbReference>
<dbReference type="SMART" id="SM00382">
    <property type="entry name" value="AAA"/>
    <property type="match status" value="2"/>
</dbReference>
<dbReference type="PROSITE" id="PS50011">
    <property type="entry name" value="PROTEIN_KINASE_DOM"/>
    <property type="match status" value="1"/>
</dbReference>
<feature type="transmembrane region" description="Helical" evidence="12">
    <location>
        <begin position="283"/>
        <end position="307"/>
    </location>
</feature>
<dbReference type="InterPro" id="IPR017871">
    <property type="entry name" value="ABC_transporter-like_CS"/>
</dbReference>
<dbReference type="GO" id="GO:0004672">
    <property type="term" value="F:protein kinase activity"/>
    <property type="evidence" value="ECO:0007669"/>
    <property type="project" value="InterPro"/>
</dbReference>
<feature type="domain" description="ABC transmembrane type-1" evidence="15">
    <location>
        <begin position="45"/>
        <end position="353"/>
    </location>
</feature>
<dbReference type="FunFam" id="3.40.50.300:FF:000913">
    <property type="entry name" value="ABC multidrug transporter SitT"/>
    <property type="match status" value="1"/>
</dbReference>
<dbReference type="GO" id="GO:0005743">
    <property type="term" value="C:mitochondrial inner membrane"/>
    <property type="evidence" value="ECO:0007669"/>
    <property type="project" value="TreeGrafter"/>
</dbReference>
<dbReference type="InterPro" id="IPR039421">
    <property type="entry name" value="Type_1_exporter"/>
</dbReference>
<dbReference type="GO" id="GO:0015421">
    <property type="term" value="F:ABC-type oligopeptide transporter activity"/>
    <property type="evidence" value="ECO:0007669"/>
    <property type="project" value="TreeGrafter"/>
</dbReference>
<organism evidence="16 17">
    <name type="scientific">Fusarium pseudocircinatum</name>
    <dbReference type="NCBI Taxonomy" id="56676"/>
    <lineage>
        <taxon>Eukaryota</taxon>
        <taxon>Fungi</taxon>
        <taxon>Dikarya</taxon>
        <taxon>Ascomycota</taxon>
        <taxon>Pezizomycotina</taxon>
        <taxon>Sordariomycetes</taxon>
        <taxon>Hypocreomycetidae</taxon>
        <taxon>Hypocreales</taxon>
        <taxon>Nectriaceae</taxon>
        <taxon>Fusarium</taxon>
        <taxon>Fusarium fujikuroi species complex</taxon>
    </lineage>
</organism>
<keyword evidence="6" id="KW-0547">Nucleotide-binding</keyword>
<feature type="compositionally biased region" description="Polar residues" evidence="11">
    <location>
        <begin position="685"/>
        <end position="694"/>
    </location>
</feature>
<feature type="region of interest" description="Disordered" evidence="11">
    <location>
        <begin position="1467"/>
        <end position="1497"/>
    </location>
</feature>
<dbReference type="InterPro" id="IPR036640">
    <property type="entry name" value="ABC1_TM_sf"/>
</dbReference>
<dbReference type="OrthoDB" id="6500128at2759"/>
<evidence type="ECO:0000256" key="4">
    <source>
        <dbReference type="ARBA" id="ARBA00022692"/>
    </source>
</evidence>
<dbReference type="GO" id="GO:0005524">
    <property type="term" value="F:ATP binding"/>
    <property type="evidence" value="ECO:0007669"/>
    <property type="project" value="UniProtKB-KW"/>
</dbReference>
<dbReference type="Pfam" id="PF00005">
    <property type="entry name" value="ABC_tran"/>
    <property type="match status" value="2"/>
</dbReference>
<feature type="transmembrane region" description="Helical" evidence="12">
    <location>
        <begin position="754"/>
        <end position="782"/>
    </location>
</feature>
<dbReference type="FunFam" id="1.20.1560.10:FF:000057">
    <property type="entry name" value="ABC multidrug transporter SitT"/>
    <property type="match status" value="1"/>
</dbReference>
<evidence type="ECO:0000256" key="1">
    <source>
        <dbReference type="ARBA" id="ARBA00004141"/>
    </source>
</evidence>
<dbReference type="Gene3D" id="3.40.50.300">
    <property type="entry name" value="P-loop containing nucleotide triphosphate hydrolases"/>
    <property type="match status" value="2"/>
</dbReference>
<dbReference type="InterPro" id="IPR011009">
    <property type="entry name" value="Kinase-like_dom_sf"/>
</dbReference>
<accession>A0A8H5L276</accession>
<dbReference type="InterPro" id="IPR056002">
    <property type="entry name" value="DUF7580"/>
</dbReference>
<evidence type="ECO:0000256" key="3">
    <source>
        <dbReference type="ARBA" id="ARBA00022448"/>
    </source>
</evidence>
<feature type="transmembrane region" description="Helical" evidence="12">
    <location>
        <begin position="987"/>
        <end position="1006"/>
    </location>
</feature>
<dbReference type="InterPro" id="IPR027417">
    <property type="entry name" value="P-loop_NTPase"/>
</dbReference>
<reference evidence="16 17" key="1">
    <citation type="submission" date="2020-05" db="EMBL/GenBank/DDBJ databases">
        <title>Identification and distribution of gene clusters putatively required for synthesis of sphingolipid metabolism inhibitors in phylogenetically diverse species of the filamentous fungus Fusarium.</title>
        <authorList>
            <person name="Kim H.-S."/>
            <person name="Busman M."/>
            <person name="Brown D.W."/>
            <person name="Divon H."/>
            <person name="Uhlig S."/>
            <person name="Proctor R.H."/>
        </authorList>
    </citation>
    <scope>NUCLEOTIDE SEQUENCE [LARGE SCALE GENOMIC DNA]</scope>
    <source>
        <strain evidence="16 17">NRRL 36939</strain>
    </source>
</reference>
<evidence type="ECO:0000259" key="13">
    <source>
        <dbReference type="PROSITE" id="PS50011"/>
    </source>
</evidence>
<evidence type="ECO:0000256" key="11">
    <source>
        <dbReference type="SAM" id="MobiDB-lite"/>
    </source>
</evidence>
<gene>
    <name evidence="16" type="ORF">FPCIR_9532</name>
</gene>
<evidence type="ECO:0000256" key="7">
    <source>
        <dbReference type="ARBA" id="ARBA00022840"/>
    </source>
</evidence>
<dbReference type="Gene3D" id="1.10.510.10">
    <property type="entry name" value="Transferase(Phosphotransferase) domain 1"/>
    <property type="match status" value="1"/>
</dbReference>
<dbReference type="InterPro" id="IPR000719">
    <property type="entry name" value="Prot_kinase_dom"/>
</dbReference>
<dbReference type="PANTHER" id="PTHR43394">
    <property type="entry name" value="ATP-DEPENDENT PERMEASE MDL1, MITOCHONDRIAL"/>
    <property type="match status" value="1"/>
</dbReference>
<feature type="transmembrane region" description="Helical" evidence="12">
    <location>
        <begin position="1021"/>
        <end position="1042"/>
    </location>
</feature>
<feature type="compositionally biased region" description="Polar residues" evidence="11">
    <location>
        <begin position="704"/>
        <end position="713"/>
    </location>
</feature>
<dbReference type="GO" id="GO:0090374">
    <property type="term" value="P:oligopeptide export from mitochondrion"/>
    <property type="evidence" value="ECO:0007669"/>
    <property type="project" value="TreeGrafter"/>
</dbReference>
<feature type="transmembrane region" description="Helical" evidence="12">
    <location>
        <begin position="180"/>
        <end position="198"/>
    </location>
</feature>
<dbReference type="CDD" id="cd18577">
    <property type="entry name" value="ABC_6TM_Pgp_ABCB1_D1_like"/>
    <property type="match status" value="1"/>
</dbReference>
<protein>
    <submittedName>
        <fullName evidence="16">Leptomycin B resistance pmd1</fullName>
    </submittedName>
</protein>
<keyword evidence="5" id="KW-0677">Repeat</keyword>
<dbReference type="PANTHER" id="PTHR43394:SF11">
    <property type="entry name" value="ATP-BINDING CASSETTE TRANSPORTER"/>
    <property type="match status" value="1"/>
</dbReference>
<feature type="domain" description="ABC transporter" evidence="14">
    <location>
        <begin position="1103"/>
        <end position="1341"/>
    </location>
</feature>
<dbReference type="SUPFAM" id="SSF90123">
    <property type="entry name" value="ABC transporter transmembrane region"/>
    <property type="match status" value="2"/>
</dbReference>
<dbReference type="GO" id="GO:0016887">
    <property type="term" value="F:ATP hydrolysis activity"/>
    <property type="evidence" value="ECO:0007669"/>
    <property type="project" value="InterPro"/>
</dbReference>
<feature type="transmembrane region" description="Helical" evidence="12">
    <location>
        <begin position="872"/>
        <end position="896"/>
    </location>
</feature>
<evidence type="ECO:0000256" key="2">
    <source>
        <dbReference type="ARBA" id="ARBA00007577"/>
    </source>
</evidence>
<feature type="transmembrane region" description="Helical" evidence="12">
    <location>
        <begin position="802"/>
        <end position="828"/>
    </location>
</feature>
<comment type="caution">
    <text evidence="16">The sequence shown here is derived from an EMBL/GenBank/DDBJ whole genome shotgun (WGS) entry which is preliminary data.</text>
</comment>
<dbReference type="Pfam" id="PF00664">
    <property type="entry name" value="ABC_membrane"/>
    <property type="match status" value="2"/>
</dbReference>
<feature type="transmembrane region" description="Helical" evidence="12">
    <location>
        <begin position="204"/>
        <end position="223"/>
    </location>
</feature>
<dbReference type="PROSITE" id="PS50893">
    <property type="entry name" value="ABC_TRANSPORTER_2"/>
    <property type="match status" value="2"/>
</dbReference>
<dbReference type="Proteomes" id="UP000546213">
    <property type="component" value="Unassembled WGS sequence"/>
</dbReference>
<keyword evidence="8 12" id="KW-1133">Transmembrane helix</keyword>
<evidence type="ECO:0000259" key="15">
    <source>
        <dbReference type="PROSITE" id="PS50929"/>
    </source>
</evidence>
<dbReference type="InterPro" id="IPR029498">
    <property type="entry name" value="HeLo_dom"/>
</dbReference>
<proteinExistence type="inferred from homology"/>
<feature type="domain" description="Protein kinase" evidence="13">
    <location>
        <begin position="1570"/>
        <end position="1914"/>
    </location>
</feature>
<keyword evidence="9 12" id="KW-0472">Membrane</keyword>
<feature type="domain" description="ABC transporter" evidence="14">
    <location>
        <begin position="389"/>
        <end position="666"/>
    </location>
</feature>
<keyword evidence="17" id="KW-1185">Reference proteome</keyword>
<keyword evidence="7" id="KW-0067">ATP-binding</keyword>
<feature type="domain" description="ABC transmembrane type-1" evidence="15">
    <location>
        <begin position="759"/>
        <end position="1047"/>
    </location>
</feature>
<dbReference type="CDD" id="cd18578">
    <property type="entry name" value="ABC_6TM_Pgp_ABCB1_D2_like"/>
    <property type="match status" value="1"/>
</dbReference>
<keyword evidence="10" id="KW-0175">Coiled coil</keyword>
<dbReference type="InterPro" id="IPR003593">
    <property type="entry name" value="AAA+_ATPase"/>
</dbReference>
<dbReference type="InterPro" id="IPR011527">
    <property type="entry name" value="ABC1_TM_dom"/>
</dbReference>
<feature type="transmembrane region" description="Helical" evidence="12">
    <location>
        <begin position="902"/>
        <end position="923"/>
    </location>
</feature>
<feature type="region of interest" description="Disordered" evidence="11">
    <location>
        <begin position="672"/>
        <end position="730"/>
    </location>
</feature>
<name>A0A8H5L276_9HYPO</name>
<evidence type="ECO:0000256" key="5">
    <source>
        <dbReference type="ARBA" id="ARBA00022737"/>
    </source>
</evidence>
<sequence length="1914" mass="207774">MSVTLDQSGTEKPKRSFLSSLKTCFTYLELLFAAGPTWVDYLLIALGTLCAVGAGVPFPLMGVLFGQLIDNFNGATCAADGSGSGASDAASDPLDYENAINDKVIKTAWIGAIALVLIYGHLTCWNIISQRLAQRLRTRYVSALLRQPPEFFDTRGSSGQVSSRLQGDITAVQAGTSEKVGNIITTMSFFVTVFIIAFTKQPRLAGILICMLPAFLLSGILGGRYLGKFVVKQTEASAAASSIASEALSHVAVVQAFGAAPRLEEKFAEHMARSRKYAIAKSSIAAIQTGMLYFIAYSGNALAFWQGSKKIAESVARNDGSTTVGEIYAIVYLLVDACVMLGGMAPTLPFLGAAVGAFQRLKEDIDAPSSIDGTAREGVVLPPSAAKTLTFRNVSFEYASRRGQPVLDNVTLDFQAGKYTAIVGLSGSGKSTIASLIARLHDPTEGTIELEGYDLRDLNVKSLRSFISFVQQEPSLLDRSILENIALGLVNSPKESHQHLKSLLKGPELAKMAAKGKNALDSAPSLGPEFVEIANLIRHAAEQADAASFIERLELGYGTTAGPKGSLVSGGQRQRIALARALIRDPEILVLDEATAALDSASEKRIQLAVERAAAEKRTIISIAHRLSTIRNADNIVVMKAGRVVEQGTYDDLMAKEDGEFAHMAKLQTIGNKSDTGSVDGESIGASTLRNDTQLSEKTEVSEAKQSLDSQTSGREKEGTKKKEEVASNDDELDEVKPFSSVIRGLVWLIRPSLGWFTLAMIAAVFVGATFSGSGIIFGFTVGALNPCANTLDHIRSMGNMFAGLFFMLAGVELIANFLAWLGFGIVAERLLYNLRVLSFRSLLEQGIHWHQSEGRTPTSLLGIITKDSMSVGAFSGSTFGTVFAILINVLIAVIISHIFAWKIALVCLVTLPILLGSGFMQLRMLARYEERHREAFSTATALATEAIQSIRTVAVLSLENEYMEGFARLLKPPREQVVRASVTTNIWLAISYTTGTFINALAYWWGSQLIMKGEYTQKDFLIILVAMLTSAQLWSGMFSLAPEFSRARLALSRVMTIVNMGSSTHTGKPGQDPSKTGGDIEASGGEKSLSPADSHRRGGAKVTFKNVSFAYPSRPDATILDNVSFVLPPNQFCGLVGPSGAGKSTIMNLVQRLYEPTSGNVLIDDNDISKLPASFRDTIALVPQDPALFDGSVRFNVGLGAPPGYEATDDEIREACRLANIHDVIEALPDGYDTECGPSASRLSGGQRQRLAIARALVRRPRLLLLDESTSALDAASEAALQEGLERASRGTTVLAITHRLHTVQKADIIFIVENGQIIDTDVAMKGQSMESHDVTWHVLSRPSLLTLTPHSNAMAEAVGTALAVVGVLGQLFDGCVRAYSLFTAAANLDTDSQRLLCKVRIEEMRLVVWGRDWGVAEGRLEAHLESTRNPQLRSLALQILEELHSAVTDFKKLKNRYGLVDEGRSSLEVTGSKPRKSPSPSRKRSKDDESRDLNSVSRVTSERNWGKEMGLRARWVIADKDKFINLLRDLRDFNDGLERLFPTSHLPSFQRAWTNQLLESAQRDVTQLTLLEMASDGVYPKLTASANLKKLRINLDAKPQASFKPTFALKVPRAALDLSGDAGDGGRSTGRHESAGDVVIEWVDYDRDDVDERVAHVRRLDDLARMMHSASDCHPDLHSIDCVGYVDDTSRCRYGLVYKAPSPSFSTLHELIASSDLKTPNLDDRVRLAHTLAVALWSLHSLDWLHKSLCSSNILFFPSAFSASAHSSTAAGALVPDIQCPYLTGFDASRPDLDTALSVAPRNPSILTLHRHPASLRGFPHCKPMDIYSLGLVLLEIGLWKVLQTYHKPHYSTSRWRDKVLRAVLVPGLGSKVGSRYRDVVDKCLAVSEEMTSAEAGKVIEDVVTALEAIRT</sequence>
<dbReference type="InterPro" id="IPR003439">
    <property type="entry name" value="ABC_transporter-like_ATP-bd"/>
</dbReference>
<evidence type="ECO:0000256" key="6">
    <source>
        <dbReference type="ARBA" id="ARBA00022741"/>
    </source>
</evidence>
<evidence type="ECO:0000313" key="17">
    <source>
        <dbReference type="Proteomes" id="UP000546213"/>
    </source>
</evidence>
<evidence type="ECO:0000313" key="16">
    <source>
        <dbReference type="EMBL" id="KAF5582395.1"/>
    </source>
</evidence>
<feature type="coiled-coil region" evidence="10">
    <location>
        <begin position="591"/>
        <end position="618"/>
    </location>
</feature>
<evidence type="ECO:0000256" key="9">
    <source>
        <dbReference type="ARBA" id="ARBA00023136"/>
    </source>
</evidence>
<dbReference type="EMBL" id="JAAOAS010000268">
    <property type="protein sequence ID" value="KAF5582395.1"/>
    <property type="molecule type" value="Genomic_DNA"/>
</dbReference>